<name>A0A1G5Z756_9HYPH</name>
<dbReference type="AlphaFoldDB" id="A0A1G5Z756"/>
<accession>A0A1G5Z756</accession>
<dbReference type="OrthoDB" id="8095600at2"/>
<sequence>MAHTIGGIPQDEPYGAIHFAKKHDLTLRDAKFIIAANGPSRKACDAAAAAFVRNKAARFKKWLR</sequence>
<protein>
    <submittedName>
        <fullName evidence="1">Uncharacterized protein</fullName>
    </submittedName>
</protein>
<dbReference type="EMBL" id="FMXM01000014">
    <property type="protein sequence ID" value="SDA90280.1"/>
    <property type="molecule type" value="Genomic_DNA"/>
</dbReference>
<organism evidence="1 2">
    <name type="scientific">Mesorhizobium qingshengii</name>
    <dbReference type="NCBI Taxonomy" id="1165689"/>
    <lineage>
        <taxon>Bacteria</taxon>
        <taxon>Pseudomonadati</taxon>
        <taxon>Pseudomonadota</taxon>
        <taxon>Alphaproteobacteria</taxon>
        <taxon>Hyphomicrobiales</taxon>
        <taxon>Phyllobacteriaceae</taxon>
        <taxon>Mesorhizobium</taxon>
    </lineage>
</organism>
<proteinExistence type="predicted"/>
<reference evidence="1 2" key="1">
    <citation type="submission" date="2016-10" db="EMBL/GenBank/DDBJ databases">
        <authorList>
            <person name="de Groot N.N."/>
        </authorList>
    </citation>
    <scope>NUCLEOTIDE SEQUENCE [LARGE SCALE GENOMIC DNA]</scope>
    <source>
        <strain evidence="1 2">CGMCC 1.12097</strain>
    </source>
</reference>
<dbReference type="Proteomes" id="UP000198588">
    <property type="component" value="Unassembled WGS sequence"/>
</dbReference>
<evidence type="ECO:0000313" key="1">
    <source>
        <dbReference type="EMBL" id="SDA90280.1"/>
    </source>
</evidence>
<evidence type="ECO:0000313" key="2">
    <source>
        <dbReference type="Proteomes" id="UP000198588"/>
    </source>
</evidence>
<gene>
    <name evidence="1" type="ORF">SAMN02927914_04322</name>
</gene>